<keyword evidence="7" id="KW-1185">Reference proteome</keyword>
<evidence type="ECO:0000313" key="7">
    <source>
        <dbReference type="Proteomes" id="UP000015441"/>
    </source>
</evidence>
<feature type="compositionally biased region" description="Polar residues" evidence="4">
    <location>
        <begin position="472"/>
        <end position="493"/>
    </location>
</feature>
<sequence>MAGTIFENIDGFYKKYFEGTTWANKCKDIAKRYVNRRDKVSFQFPIDPTETNVWEWMKAVQAKFIEPYKPNKTSKDQKPIPLRAQVFQTKGPGQINGGLAPRQIDVFLKSHHLPARTPHDWRDVLVIGELTTSLVGKWTDKFLQLSVYMRELFAVQPLRRFAHGFLMFGTQLQLWVYDRSGPYSSDFVEIRENPEKLLNVIAAYMMMSNDELGFDSSIYQDKKKTIITVIDADTLKEKKLYLQPQPFIKQNAIVSRGTTVFLSLDRTFVVKISWRAVRCKSEAELLLKARNVRGLATLIGSSGTCKISQLRSGLSFTEGMKKDIHPPESKMTTACNSAQFGSLNSGGNAELNEGVKRGSESIDSADKVNLRKSKSACVVNISRQAQLNAAIVRIRKSVKSGASGSKTGVKNKPTKLEASADPTVEVLASESSNALDNLASNSSLDNNRDADDNDANTDVEMLPERDMKKLCISSNTGEPNLETSAEPVTTQESDVPGTSDKEAVVDAEVSPPGPDPDVTNIDSSTVYRNCWKTAIASKPFGRNIDQDTTPLELICGLRDAIKGHKSLFMDSHMALPQPGPRYNSVSTCANLLLSSLHKSCLPATSSSRDYSEIFHRDISINNILLRDPKLNDGCCGVLIDLDLAISMSDETCSADSKLLTGTMEFIALGILKAHAFPEEDGVFHSYRHEPESFFYVLISVCIRLGWPFYRYAKELTAITPSNFKAVILDAFSPKFNCVKELASKLRINLFQRYIDPCKDTDTFPEDLYNLILKSLDEEILKMKRQ</sequence>
<accession>N1JH92</accession>
<dbReference type="STRING" id="546991.N1JH92"/>
<dbReference type="InterPro" id="IPR040976">
    <property type="entry name" value="Pkinase_fungal"/>
</dbReference>
<evidence type="ECO:0000313" key="6">
    <source>
        <dbReference type="EMBL" id="CCU77237.1"/>
    </source>
</evidence>
<dbReference type="EC" id="2.7.11.1" evidence="1"/>
<name>N1JH92_BLUG1</name>
<dbReference type="InterPro" id="IPR011009">
    <property type="entry name" value="Kinase-like_dom_sf"/>
</dbReference>
<dbReference type="PANTHER" id="PTHR38248">
    <property type="entry name" value="FUNK1 6"/>
    <property type="match status" value="1"/>
</dbReference>
<dbReference type="AlphaFoldDB" id="N1JH92"/>
<feature type="domain" description="Fungal-type protein kinase" evidence="5">
    <location>
        <begin position="104"/>
        <end position="571"/>
    </location>
</feature>
<evidence type="ECO:0000256" key="2">
    <source>
        <dbReference type="ARBA" id="ARBA00047899"/>
    </source>
</evidence>
<dbReference type="InParanoid" id="N1JH92"/>
<dbReference type="PANTHER" id="PTHR38248:SF2">
    <property type="entry name" value="FUNK1 11"/>
    <property type="match status" value="1"/>
</dbReference>
<feature type="domain" description="Fungal-type protein kinase" evidence="5">
    <location>
        <begin position="606"/>
        <end position="701"/>
    </location>
</feature>
<dbReference type="OrthoDB" id="5584477at2759"/>
<dbReference type="Proteomes" id="UP000015441">
    <property type="component" value="Unassembled WGS sequence"/>
</dbReference>
<feature type="compositionally biased region" description="Low complexity" evidence="4">
    <location>
        <begin position="427"/>
        <end position="445"/>
    </location>
</feature>
<protein>
    <recommendedName>
        <fullName evidence="1">non-specific serine/threonine protein kinase</fullName>
        <ecNumber evidence="1">2.7.11.1</ecNumber>
    </recommendedName>
</protein>
<gene>
    <name evidence="6" type="ORF">BGHDH14_bghG003457000001001</name>
</gene>
<evidence type="ECO:0000256" key="4">
    <source>
        <dbReference type="SAM" id="MobiDB-lite"/>
    </source>
</evidence>
<feature type="region of interest" description="Disordered" evidence="4">
    <location>
        <begin position="400"/>
        <end position="498"/>
    </location>
</feature>
<proteinExistence type="predicted"/>
<comment type="caution">
    <text evidence="6">The sequence shown here is derived from an EMBL/GenBank/DDBJ whole genome shotgun (WGS) entry which is preliminary data.</text>
</comment>
<keyword evidence="6" id="KW-0723">Serine/threonine-protein kinase</keyword>
<comment type="catalytic activity">
    <reaction evidence="3">
        <text>L-seryl-[protein] + ATP = O-phospho-L-seryl-[protein] + ADP + H(+)</text>
        <dbReference type="Rhea" id="RHEA:17989"/>
        <dbReference type="Rhea" id="RHEA-COMP:9863"/>
        <dbReference type="Rhea" id="RHEA-COMP:11604"/>
        <dbReference type="ChEBI" id="CHEBI:15378"/>
        <dbReference type="ChEBI" id="CHEBI:29999"/>
        <dbReference type="ChEBI" id="CHEBI:30616"/>
        <dbReference type="ChEBI" id="CHEBI:83421"/>
        <dbReference type="ChEBI" id="CHEBI:456216"/>
        <dbReference type="EC" id="2.7.11.1"/>
    </reaction>
</comment>
<keyword evidence="6" id="KW-0418">Kinase</keyword>
<evidence type="ECO:0000259" key="5">
    <source>
        <dbReference type="Pfam" id="PF17667"/>
    </source>
</evidence>
<dbReference type="InterPro" id="IPR008266">
    <property type="entry name" value="Tyr_kinase_AS"/>
</dbReference>
<dbReference type="SUPFAM" id="SSF56112">
    <property type="entry name" value="Protein kinase-like (PK-like)"/>
    <property type="match status" value="1"/>
</dbReference>
<dbReference type="EMBL" id="CAUH01003457">
    <property type="protein sequence ID" value="CCU77237.1"/>
    <property type="molecule type" value="Genomic_DNA"/>
</dbReference>
<evidence type="ECO:0000256" key="3">
    <source>
        <dbReference type="ARBA" id="ARBA00048679"/>
    </source>
</evidence>
<evidence type="ECO:0000256" key="1">
    <source>
        <dbReference type="ARBA" id="ARBA00012513"/>
    </source>
</evidence>
<comment type="catalytic activity">
    <reaction evidence="2">
        <text>L-threonyl-[protein] + ATP = O-phospho-L-threonyl-[protein] + ADP + H(+)</text>
        <dbReference type="Rhea" id="RHEA:46608"/>
        <dbReference type="Rhea" id="RHEA-COMP:11060"/>
        <dbReference type="Rhea" id="RHEA-COMP:11605"/>
        <dbReference type="ChEBI" id="CHEBI:15378"/>
        <dbReference type="ChEBI" id="CHEBI:30013"/>
        <dbReference type="ChEBI" id="CHEBI:30616"/>
        <dbReference type="ChEBI" id="CHEBI:61977"/>
        <dbReference type="ChEBI" id="CHEBI:456216"/>
        <dbReference type="EC" id="2.7.11.1"/>
    </reaction>
</comment>
<dbReference type="Pfam" id="PF17667">
    <property type="entry name" value="Pkinase_fungal"/>
    <property type="match status" value="2"/>
</dbReference>
<reference evidence="6 7" key="1">
    <citation type="journal article" date="2010" name="Science">
        <title>Genome expansion and gene loss in powdery mildew fungi reveal tradeoffs in extreme parasitism.</title>
        <authorList>
            <person name="Spanu P.D."/>
            <person name="Abbott J.C."/>
            <person name="Amselem J."/>
            <person name="Burgis T.A."/>
            <person name="Soanes D.M."/>
            <person name="Stueber K."/>
            <person name="Ver Loren van Themaat E."/>
            <person name="Brown J.K.M."/>
            <person name="Butcher S.A."/>
            <person name="Gurr S.J."/>
            <person name="Lebrun M.-H."/>
            <person name="Ridout C.J."/>
            <person name="Schulze-Lefert P."/>
            <person name="Talbot N.J."/>
            <person name="Ahmadinejad N."/>
            <person name="Ametz C."/>
            <person name="Barton G.R."/>
            <person name="Benjdia M."/>
            <person name="Bidzinski P."/>
            <person name="Bindschedler L.V."/>
            <person name="Both M."/>
            <person name="Brewer M.T."/>
            <person name="Cadle-Davidson L."/>
            <person name="Cadle-Davidson M.M."/>
            <person name="Collemare J."/>
            <person name="Cramer R."/>
            <person name="Frenkel O."/>
            <person name="Godfrey D."/>
            <person name="Harriman J."/>
            <person name="Hoede C."/>
            <person name="King B.C."/>
            <person name="Klages S."/>
            <person name="Kleemann J."/>
            <person name="Knoll D."/>
            <person name="Koti P.S."/>
            <person name="Kreplak J."/>
            <person name="Lopez-Ruiz F.J."/>
            <person name="Lu X."/>
            <person name="Maekawa T."/>
            <person name="Mahanil S."/>
            <person name="Micali C."/>
            <person name="Milgroom M.G."/>
            <person name="Montana G."/>
            <person name="Noir S."/>
            <person name="O'Connell R.J."/>
            <person name="Oberhaensli S."/>
            <person name="Parlange F."/>
            <person name="Pedersen C."/>
            <person name="Quesneville H."/>
            <person name="Reinhardt R."/>
            <person name="Rott M."/>
            <person name="Sacristan S."/>
            <person name="Schmidt S.M."/>
            <person name="Schoen M."/>
            <person name="Skamnioti P."/>
            <person name="Sommer H."/>
            <person name="Stephens A."/>
            <person name="Takahara H."/>
            <person name="Thordal-Christensen H."/>
            <person name="Vigouroux M."/>
            <person name="Wessling R."/>
            <person name="Wicker T."/>
            <person name="Panstruga R."/>
        </authorList>
    </citation>
    <scope>NUCLEOTIDE SEQUENCE [LARGE SCALE GENOMIC DNA]</scope>
    <source>
        <strain evidence="6">DH14</strain>
    </source>
</reference>
<dbReference type="Gene3D" id="1.10.510.10">
    <property type="entry name" value="Transferase(Phosphotransferase) domain 1"/>
    <property type="match status" value="1"/>
</dbReference>
<dbReference type="HOGENOM" id="CLU_005513_3_1_1"/>
<organism evidence="6 7">
    <name type="scientific">Blumeria graminis f. sp. hordei (strain DH14)</name>
    <name type="common">Barley powdery mildew</name>
    <name type="synonym">Oidium monilioides f. sp. hordei</name>
    <dbReference type="NCBI Taxonomy" id="546991"/>
    <lineage>
        <taxon>Eukaryota</taxon>
        <taxon>Fungi</taxon>
        <taxon>Dikarya</taxon>
        <taxon>Ascomycota</taxon>
        <taxon>Pezizomycotina</taxon>
        <taxon>Leotiomycetes</taxon>
        <taxon>Erysiphales</taxon>
        <taxon>Erysiphaceae</taxon>
        <taxon>Blumeria</taxon>
        <taxon>Blumeria hordei</taxon>
    </lineage>
</organism>
<dbReference type="GO" id="GO:0004674">
    <property type="term" value="F:protein serine/threonine kinase activity"/>
    <property type="evidence" value="ECO:0007669"/>
    <property type="project" value="UniProtKB-KW"/>
</dbReference>
<dbReference type="eggNOG" id="ENOG502S5WB">
    <property type="taxonomic scope" value="Eukaryota"/>
</dbReference>
<keyword evidence="6" id="KW-0808">Transferase</keyword>
<dbReference type="PROSITE" id="PS00109">
    <property type="entry name" value="PROTEIN_KINASE_TYR"/>
    <property type="match status" value="1"/>
</dbReference>